<name>A0A4Q7Y8N4_9ACTN</name>
<dbReference type="PROSITE" id="PS50975">
    <property type="entry name" value="ATP_GRASP"/>
    <property type="match status" value="1"/>
</dbReference>
<comment type="cofactor">
    <cofactor evidence="1">
        <name>Mn(2+)</name>
        <dbReference type="ChEBI" id="CHEBI:29035"/>
    </cofactor>
</comment>
<dbReference type="InterPro" id="IPR020562">
    <property type="entry name" value="PRibGlycinamide_synth_N"/>
</dbReference>
<dbReference type="InterPro" id="IPR020561">
    <property type="entry name" value="PRibGlycinamid_synth_ATP-grasp"/>
</dbReference>
<evidence type="ECO:0000256" key="13">
    <source>
        <dbReference type="PROSITE-ProRule" id="PRU00409"/>
    </source>
</evidence>
<dbReference type="InterPro" id="IPR020560">
    <property type="entry name" value="PRibGlycinamide_synth_C-dom"/>
</dbReference>
<evidence type="ECO:0000313" key="15">
    <source>
        <dbReference type="EMBL" id="RZU33452.1"/>
    </source>
</evidence>
<dbReference type="Pfam" id="PF02843">
    <property type="entry name" value="GARS_C"/>
    <property type="match status" value="1"/>
</dbReference>
<dbReference type="SUPFAM" id="SSF56059">
    <property type="entry name" value="Glutathione synthetase ATP-binding domain-like"/>
    <property type="match status" value="1"/>
</dbReference>
<dbReference type="GO" id="GO:0006189">
    <property type="term" value="P:'de novo' IMP biosynthetic process"/>
    <property type="evidence" value="ECO:0007669"/>
    <property type="project" value="UniProtKB-UniRule"/>
</dbReference>
<dbReference type="GO" id="GO:0009113">
    <property type="term" value="P:purine nucleobase biosynthetic process"/>
    <property type="evidence" value="ECO:0007669"/>
    <property type="project" value="InterPro"/>
</dbReference>
<proteinExistence type="inferred from homology"/>
<evidence type="ECO:0000313" key="16">
    <source>
        <dbReference type="Proteomes" id="UP000292507"/>
    </source>
</evidence>
<dbReference type="SUPFAM" id="SSF52440">
    <property type="entry name" value="PreATP-grasp domain"/>
    <property type="match status" value="1"/>
</dbReference>
<keyword evidence="5 12" id="KW-0436">Ligase</keyword>
<protein>
    <recommendedName>
        <fullName evidence="4 12">Phosphoribosylamine--glycine ligase</fullName>
        <ecNumber evidence="4 12">6.3.4.13</ecNumber>
    </recommendedName>
    <alternativeName>
        <fullName evidence="12">GARS</fullName>
    </alternativeName>
    <alternativeName>
        <fullName evidence="10 12">Glycinamide ribonucleotide synthetase</fullName>
    </alternativeName>
    <alternativeName>
        <fullName evidence="11 12">Phosphoribosylglycinamide synthetase</fullName>
    </alternativeName>
</protein>
<organism evidence="15 16">
    <name type="scientific">Blastococcus saxobsidens</name>
    <dbReference type="NCBI Taxonomy" id="138336"/>
    <lineage>
        <taxon>Bacteria</taxon>
        <taxon>Bacillati</taxon>
        <taxon>Actinomycetota</taxon>
        <taxon>Actinomycetes</taxon>
        <taxon>Geodermatophilales</taxon>
        <taxon>Geodermatophilaceae</taxon>
        <taxon>Blastococcus</taxon>
    </lineage>
</organism>
<dbReference type="OrthoDB" id="9807240at2"/>
<evidence type="ECO:0000256" key="4">
    <source>
        <dbReference type="ARBA" id="ARBA00013255"/>
    </source>
</evidence>
<dbReference type="Gene3D" id="3.30.470.20">
    <property type="entry name" value="ATP-grasp fold, B domain"/>
    <property type="match status" value="1"/>
</dbReference>
<evidence type="ECO:0000256" key="1">
    <source>
        <dbReference type="ARBA" id="ARBA00001936"/>
    </source>
</evidence>
<evidence type="ECO:0000256" key="8">
    <source>
        <dbReference type="ARBA" id="ARBA00022840"/>
    </source>
</evidence>
<dbReference type="Gene3D" id="3.90.600.10">
    <property type="entry name" value="Phosphoribosylglycinamide synthetase, C-terminal domain"/>
    <property type="match status" value="1"/>
</dbReference>
<dbReference type="InterPro" id="IPR037123">
    <property type="entry name" value="PRibGlycinamide_synth_C_sf"/>
</dbReference>
<evidence type="ECO:0000256" key="6">
    <source>
        <dbReference type="ARBA" id="ARBA00022741"/>
    </source>
</evidence>
<dbReference type="InterPro" id="IPR013815">
    <property type="entry name" value="ATP_grasp_subdomain_1"/>
</dbReference>
<comment type="pathway">
    <text evidence="3 12">Purine metabolism; IMP biosynthesis via de novo pathway; N(1)-(5-phospho-D-ribosyl)glycinamide from 5-phospho-alpha-D-ribose 1-diphosphate: step 2/2.</text>
</comment>
<keyword evidence="8 13" id="KW-0067">ATP-binding</keyword>
<evidence type="ECO:0000256" key="3">
    <source>
        <dbReference type="ARBA" id="ARBA00005174"/>
    </source>
</evidence>
<evidence type="ECO:0000256" key="2">
    <source>
        <dbReference type="ARBA" id="ARBA00001946"/>
    </source>
</evidence>
<comment type="similarity">
    <text evidence="9 12">Belongs to the GARS family.</text>
</comment>
<dbReference type="InterPro" id="IPR011054">
    <property type="entry name" value="Rudment_hybrid_motif"/>
</dbReference>
<dbReference type="GO" id="GO:0004637">
    <property type="term" value="F:phosphoribosylamine-glycine ligase activity"/>
    <property type="evidence" value="ECO:0007669"/>
    <property type="project" value="UniProtKB-UniRule"/>
</dbReference>
<evidence type="ECO:0000256" key="11">
    <source>
        <dbReference type="ARBA" id="ARBA00042864"/>
    </source>
</evidence>
<comment type="catalytic activity">
    <reaction evidence="12">
        <text>5-phospho-beta-D-ribosylamine + glycine + ATP = N(1)-(5-phospho-beta-D-ribosyl)glycinamide + ADP + phosphate + H(+)</text>
        <dbReference type="Rhea" id="RHEA:17453"/>
        <dbReference type="ChEBI" id="CHEBI:15378"/>
        <dbReference type="ChEBI" id="CHEBI:30616"/>
        <dbReference type="ChEBI" id="CHEBI:43474"/>
        <dbReference type="ChEBI" id="CHEBI:57305"/>
        <dbReference type="ChEBI" id="CHEBI:58681"/>
        <dbReference type="ChEBI" id="CHEBI:143788"/>
        <dbReference type="ChEBI" id="CHEBI:456216"/>
        <dbReference type="EC" id="6.3.4.13"/>
    </reaction>
</comment>
<evidence type="ECO:0000256" key="10">
    <source>
        <dbReference type="ARBA" id="ARBA00042242"/>
    </source>
</evidence>
<dbReference type="NCBIfam" id="TIGR00877">
    <property type="entry name" value="purD"/>
    <property type="match status" value="1"/>
</dbReference>
<dbReference type="GO" id="GO:0005524">
    <property type="term" value="F:ATP binding"/>
    <property type="evidence" value="ECO:0007669"/>
    <property type="project" value="UniProtKB-UniRule"/>
</dbReference>
<reference evidence="15 16" key="1">
    <citation type="submission" date="2019-02" db="EMBL/GenBank/DDBJ databases">
        <title>Sequencing the genomes of 1000 actinobacteria strains.</title>
        <authorList>
            <person name="Klenk H.-P."/>
        </authorList>
    </citation>
    <scope>NUCLEOTIDE SEQUENCE [LARGE SCALE GENOMIC DNA]</scope>
    <source>
        <strain evidence="15 16">DSM 44509</strain>
    </source>
</reference>
<evidence type="ECO:0000256" key="5">
    <source>
        <dbReference type="ARBA" id="ARBA00022598"/>
    </source>
</evidence>
<evidence type="ECO:0000256" key="12">
    <source>
        <dbReference type="HAMAP-Rule" id="MF_00138"/>
    </source>
</evidence>
<dbReference type="EMBL" id="SHKV01000001">
    <property type="protein sequence ID" value="RZU33452.1"/>
    <property type="molecule type" value="Genomic_DNA"/>
</dbReference>
<dbReference type="Pfam" id="PF02844">
    <property type="entry name" value="GARS_N"/>
    <property type="match status" value="1"/>
</dbReference>
<comment type="cofactor">
    <cofactor evidence="2">
        <name>Mg(2+)</name>
        <dbReference type="ChEBI" id="CHEBI:18420"/>
    </cofactor>
</comment>
<dbReference type="Gene3D" id="3.40.50.20">
    <property type="match status" value="1"/>
</dbReference>
<dbReference type="InterPro" id="IPR011761">
    <property type="entry name" value="ATP-grasp"/>
</dbReference>
<dbReference type="SUPFAM" id="SSF51246">
    <property type="entry name" value="Rudiment single hybrid motif"/>
    <property type="match status" value="1"/>
</dbReference>
<dbReference type="Pfam" id="PF01071">
    <property type="entry name" value="GARS_A"/>
    <property type="match status" value="1"/>
</dbReference>
<sequence length="429" mass="42906">MRVLVIGSGAREHALCVALQSDPAVSALACAPGNAGTQVIAPPPESGAAPTLSDPDAVAGLARDWRADLVVIGPEVPLVAGAADAVRDAGIACFGPSAQAAQLEGSKSFAKHVMTAAGVPTARSWAVGGAAELETALDEVAAATGGAPYVVKDDGLAAGKGVVVTGDREAAVAHGRSVLDAGGSVLVEEYLDGPEVSLFAVTDGTTVLPLVPAQDHKRRDDGDAGPNTGGMGAYAPLPWAPPGLVEEVLATVLQPTVDEMARRGETFSGLLYAGLALTSRGVRVVEFNARFGDPETQVVLPLLETPLGGLLHAAATGALADHPPLRWRTGAAVTVVVAAPGYPAAPRTGDPITGADGDGVLHAGTALTADGTVVSAGGRVLAVTAVGEDLAAARQAAYERVAGVRLADAHWRTDIALAAVEGRIAPVEG</sequence>
<accession>A0A4Q7Y8N4</accession>
<dbReference type="AlphaFoldDB" id="A0A4Q7Y8N4"/>
<keyword evidence="16" id="KW-1185">Reference proteome</keyword>
<dbReference type="PANTHER" id="PTHR43472:SF1">
    <property type="entry name" value="PHOSPHORIBOSYLAMINE--GLYCINE LIGASE, CHLOROPLASTIC"/>
    <property type="match status" value="1"/>
</dbReference>
<dbReference type="InterPro" id="IPR000115">
    <property type="entry name" value="PRibGlycinamide_synth"/>
</dbReference>
<dbReference type="Gene3D" id="3.30.1490.20">
    <property type="entry name" value="ATP-grasp fold, A domain"/>
    <property type="match status" value="1"/>
</dbReference>
<dbReference type="UniPathway" id="UPA00074">
    <property type="reaction ID" value="UER00125"/>
</dbReference>
<dbReference type="Proteomes" id="UP000292507">
    <property type="component" value="Unassembled WGS sequence"/>
</dbReference>
<keyword evidence="6 13" id="KW-0547">Nucleotide-binding</keyword>
<dbReference type="InterPro" id="IPR020559">
    <property type="entry name" value="PRibGlycinamide_synth_CS"/>
</dbReference>
<keyword evidence="7 12" id="KW-0658">Purine biosynthesis</keyword>
<dbReference type="SMART" id="SM01210">
    <property type="entry name" value="GARS_C"/>
    <property type="match status" value="1"/>
</dbReference>
<dbReference type="InterPro" id="IPR016185">
    <property type="entry name" value="PreATP-grasp_dom_sf"/>
</dbReference>
<dbReference type="HAMAP" id="MF_00138">
    <property type="entry name" value="GARS"/>
    <property type="match status" value="1"/>
</dbReference>
<dbReference type="EC" id="6.3.4.13" evidence="4 12"/>
<dbReference type="PROSITE" id="PS00184">
    <property type="entry name" value="GARS"/>
    <property type="match status" value="1"/>
</dbReference>
<dbReference type="GO" id="GO:0046872">
    <property type="term" value="F:metal ion binding"/>
    <property type="evidence" value="ECO:0007669"/>
    <property type="project" value="InterPro"/>
</dbReference>
<dbReference type="RefSeq" id="WP_104526830.1">
    <property type="nucleotide sequence ID" value="NZ_POQT01000002.1"/>
</dbReference>
<evidence type="ECO:0000259" key="14">
    <source>
        <dbReference type="PROSITE" id="PS50975"/>
    </source>
</evidence>
<dbReference type="PANTHER" id="PTHR43472">
    <property type="entry name" value="PHOSPHORIBOSYLAMINE--GLYCINE LIGASE"/>
    <property type="match status" value="1"/>
</dbReference>
<dbReference type="SMART" id="SM01209">
    <property type="entry name" value="GARS_A"/>
    <property type="match status" value="1"/>
</dbReference>
<gene>
    <name evidence="12" type="primary">purD</name>
    <name evidence="15" type="ORF">BKA19_3180</name>
</gene>
<evidence type="ECO:0000256" key="7">
    <source>
        <dbReference type="ARBA" id="ARBA00022755"/>
    </source>
</evidence>
<evidence type="ECO:0000256" key="9">
    <source>
        <dbReference type="ARBA" id="ARBA00038345"/>
    </source>
</evidence>
<feature type="domain" description="ATP-grasp" evidence="14">
    <location>
        <begin position="111"/>
        <end position="316"/>
    </location>
</feature>
<comment type="caution">
    <text evidence="15">The sequence shown here is derived from an EMBL/GenBank/DDBJ whole genome shotgun (WGS) entry which is preliminary data.</text>
</comment>